<dbReference type="Proteomes" id="UP000321464">
    <property type="component" value="Unassembled WGS sequence"/>
</dbReference>
<reference evidence="2 3" key="1">
    <citation type="submission" date="2019-07" db="EMBL/GenBank/DDBJ databases">
        <title>Whole genome shotgun sequence of Novosphingobium sediminis NBRC 106119.</title>
        <authorList>
            <person name="Hosoyama A."/>
            <person name="Uohara A."/>
            <person name="Ohji S."/>
            <person name="Ichikawa N."/>
        </authorList>
    </citation>
    <scope>NUCLEOTIDE SEQUENCE [LARGE SCALE GENOMIC DNA]</scope>
    <source>
        <strain evidence="2 3">NBRC 106119</strain>
    </source>
</reference>
<organism evidence="2 3">
    <name type="scientific">Novosphingobium sediminis</name>
    <dbReference type="NCBI Taxonomy" id="707214"/>
    <lineage>
        <taxon>Bacteria</taxon>
        <taxon>Pseudomonadati</taxon>
        <taxon>Pseudomonadota</taxon>
        <taxon>Alphaproteobacteria</taxon>
        <taxon>Sphingomonadales</taxon>
        <taxon>Sphingomonadaceae</taxon>
        <taxon>Novosphingobium</taxon>
    </lineage>
</organism>
<gene>
    <name evidence="2" type="ORF">NSE01_19320</name>
</gene>
<accession>A0A512AK58</accession>
<protein>
    <submittedName>
        <fullName evidence="2">Uncharacterized protein</fullName>
    </submittedName>
</protein>
<evidence type="ECO:0000313" key="3">
    <source>
        <dbReference type="Proteomes" id="UP000321464"/>
    </source>
</evidence>
<proteinExistence type="predicted"/>
<sequence length="72" mass="8143">MDRLGRRWRWRQRAHGVRAAAARGKTKQDGENKQMTSIHGDGESPLRRVLSTHGKSVQPVVAPRCPARYGPR</sequence>
<evidence type="ECO:0000256" key="1">
    <source>
        <dbReference type="SAM" id="MobiDB-lite"/>
    </source>
</evidence>
<dbReference type="EMBL" id="BJYR01000013">
    <property type="protein sequence ID" value="GEO00100.1"/>
    <property type="molecule type" value="Genomic_DNA"/>
</dbReference>
<name>A0A512AK58_9SPHN</name>
<feature type="region of interest" description="Disordered" evidence="1">
    <location>
        <begin position="13"/>
        <end position="46"/>
    </location>
</feature>
<dbReference type="AlphaFoldDB" id="A0A512AK58"/>
<comment type="caution">
    <text evidence="2">The sequence shown here is derived from an EMBL/GenBank/DDBJ whole genome shotgun (WGS) entry which is preliminary data.</text>
</comment>
<evidence type="ECO:0000313" key="2">
    <source>
        <dbReference type="EMBL" id="GEO00100.1"/>
    </source>
</evidence>
<keyword evidence="3" id="KW-1185">Reference proteome</keyword>